<reference evidence="2" key="1">
    <citation type="submission" date="2021-12" db="EMBL/GenBank/DDBJ databases">
        <title>taxonomy of Moraxella sp. ZY201224.</title>
        <authorList>
            <person name="Li F."/>
        </authorList>
    </citation>
    <scope>NUCLEOTIDE SEQUENCE</scope>
    <source>
        <strain evidence="2">ZY201224</strain>
    </source>
</reference>
<organism evidence="2 3">
    <name type="scientific">Moraxella nasicaprae</name>
    <dbReference type="NCBI Taxonomy" id="2904122"/>
    <lineage>
        <taxon>Bacteria</taxon>
        <taxon>Pseudomonadati</taxon>
        <taxon>Pseudomonadota</taxon>
        <taxon>Gammaproteobacteria</taxon>
        <taxon>Moraxellales</taxon>
        <taxon>Moraxellaceae</taxon>
        <taxon>Moraxella</taxon>
    </lineage>
</organism>
<proteinExistence type="predicted"/>
<evidence type="ECO:0000259" key="1">
    <source>
        <dbReference type="Pfam" id="PF04536"/>
    </source>
</evidence>
<dbReference type="Proteomes" id="UP001063782">
    <property type="component" value="Chromosome"/>
</dbReference>
<dbReference type="PANTHER" id="PTHR30373">
    <property type="entry name" value="UPF0603 PROTEIN YGCG"/>
    <property type="match status" value="1"/>
</dbReference>
<accession>A0ABY6F305</accession>
<feature type="domain" description="TPM" evidence="1">
    <location>
        <begin position="28"/>
        <end position="147"/>
    </location>
</feature>
<dbReference type="EMBL" id="CP089977">
    <property type="protein sequence ID" value="UXZ04476.1"/>
    <property type="molecule type" value="Genomic_DNA"/>
</dbReference>
<evidence type="ECO:0000313" key="2">
    <source>
        <dbReference type="EMBL" id="UXZ04476.1"/>
    </source>
</evidence>
<dbReference type="InterPro" id="IPR007621">
    <property type="entry name" value="TPM_dom"/>
</dbReference>
<dbReference type="RefSeq" id="WP_263075959.1">
    <property type="nucleotide sequence ID" value="NZ_CP089977.1"/>
</dbReference>
<dbReference type="Gene3D" id="3.10.310.50">
    <property type="match status" value="1"/>
</dbReference>
<sequence length="172" mass="20058">MQTIVSQPSVARWFRQWCFVPILHHRWLTKAVKAHLTQKVSQAEQGHRGEICVIIENHLPMTTAYRQDCRERALALFASQRVWDTADNTGVLIYMNLCEHDLQIIADRGINQKIQPEHWQALCHHAIAQIQAKRPQQAIEYLIDEIGHLLREHYPDDDLHGNELPDSLVHLR</sequence>
<dbReference type="Pfam" id="PF04536">
    <property type="entry name" value="TPM_phosphatase"/>
    <property type="match status" value="1"/>
</dbReference>
<dbReference type="PANTHER" id="PTHR30373:SF8">
    <property type="entry name" value="BLL7265 PROTEIN"/>
    <property type="match status" value="1"/>
</dbReference>
<name>A0ABY6F305_9GAMM</name>
<gene>
    <name evidence="2" type="ORF">LU297_07770</name>
</gene>
<evidence type="ECO:0000313" key="3">
    <source>
        <dbReference type="Proteomes" id="UP001063782"/>
    </source>
</evidence>
<keyword evidence="3" id="KW-1185">Reference proteome</keyword>
<protein>
    <submittedName>
        <fullName evidence="2">TPM domain-containing protein</fullName>
    </submittedName>
</protein>